<gene>
    <name evidence="1" type="ORF">CRENPOLYSF1_80047</name>
</gene>
<protein>
    <submittedName>
        <fullName evidence="1">Uncharacterized protein</fullName>
    </submittedName>
</protein>
<organism evidence="1 2">
    <name type="scientific">Crenothrix polyspora</name>
    <dbReference type="NCBI Taxonomy" id="360316"/>
    <lineage>
        <taxon>Bacteria</taxon>
        <taxon>Pseudomonadati</taxon>
        <taxon>Pseudomonadota</taxon>
        <taxon>Gammaproteobacteria</taxon>
        <taxon>Methylococcales</taxon>
        <taxon>Crenotrichaceae</taxon>
        <taxon>Crenothrix</taxon>
    </lineage>
</organism>
<name>A0A1R4HI53_9GAMM</name>
<keyword evidence="2" id="KW-1185">Reference proteome</keyword>
<evidence type="ECO:0000313" key="1">
    <source>
        <dbReference type="EMBL" id="SJM95903.1"/>
    </source>
</evidence>
<sequence length="45" mass="5194">MLLDQFPKRQDLVTNPIQSYSGFIAGRLNYLNNCHNHTLSLSLIF</sequence>
<dbReference type="EMBL" id="FUKI01000159">
    <property type="protein sequence ID" value="SJM95903.1"/>
    <property type="molecule type" value="Genomic_DNA"/>
</dbReference>
<evidence type="ECO:0000313" key="2">
    <source>
        <dbReference type="Proteomes" id="UP000195667"/>
    </source>
</evidence>
<accession>A0A1R4HI53</accession>
<dbReference type="Proteomes" id="UP000195667">
    <property type="component" value="Unassembled WGS sequence"/>
</dbReference>
<proteinExistence type="predicted"/>
<reference evidence="2" key="1">
    <citation type="submission" date="2017-02" db="EMBL/GenBank/DDBJ databases">
        <authorList>
            <person name="Daims H."/>
        </authorList>
    </citation>
    <scope>NUCLEOTIDE SEQUENCE [LARGE SCALE GENOMIC DNA]</scope>
</reference>
<dbReference type="AlphaFoldDB" id="A0A1R4HI53"/>